<evidence type="ECO:0000256" key="5">
    <source>
        <dbReference type="SAM" id="Phobius"/>
    </source>
</evidence>
<feature type="transmembrane region" description="Helical" evidence="5">
    <location>
        <begin position="34"/>
        <end position="58"/>
    </location>
</feature>
<dbReference type="AlphaFoldDB" id="A0A0P9ZG38"/>
<dbReference type="EMBL" id="LJRF01000060">
    <property type="protein sequence ID" value="KPY49310.1"/>
    <property type="molecule type" value="Genomic_DNA"/>
</dbReference>
<keyword evidence="3 5" id="KW-1133">Transmembrane helix</keyword>
<keyword evidence="2 5" id="KW-0812">Transmembrane</keyword>
<dbReference type="GO" id="GO:0030255">
    <property type="term" value="P:protein secretion by the type IV secretion system"/>
    <property type="evidence" value="ECO:0007669"/>
    <property type="project" value="InterPro"/>
</dbReference>
<accession>A0A0P9ZG38</accession>
<feature type="transmembrane region" description="Helical" evidence="5">
    <location>
        <begin position="179"/>
        <end position="200"/>
    </location>
</feature>
<dbReference type="InterPro" id="IPR007688">
    <property type="entry name" value="Conjugal_tfr_TrbL/VirB6"/>
</dbReference>
<keyword evidence="4 5" id="KW-0472">Membrane</keyword>
<feature type="transmembrane region" description="Helical" evidence="5">
    <location>
        <begin position="153"/>
        <end position="172"/>
    </location>
</feature>
<evidence type="ECO:0000256" key="2">
    <source>
        <dbReference type="ARBA" id="ARBA00022692"/>
    </source>
</evidence>
<organism evidence="6 7">
    <name type="scientific">Pseudomonas syringae pv. ribicola</name>
    <dbReference type="NCBI Taxonomy" id="55398"/>
    <lineage>
        <taxon>Bacteria</taxon>
        <taxon>Pseudomonadati</taxon>
        <taxon>Pseudomonadota</taxon>
        <taxon>Gammaproteobacteria</taxon>
        <taxon>Pseudomonadales</taxon>
        <taxon>Pseudomonadaceae</taxon>
        <taxon>Pseudomonas</taxon>
    </lineage>
</organism>
<name>A0A0P9ZG38_PSESI</name>
<dbReference type="GO" id="GO:0016020">
    <property type="term" value="C:membrane"/>
    <property type="evidence" value="ECO:0007669"/>
    <property type="project" value="UniProtKB-SubCell"/>
</dbReference>
<dbReference type="Proteomes" id="UP000050554">
    <property type="component" value="Unassembled WGS sequence"/>
</dbReference>
<evidence type="ECO:0000256" key="3">
    <source>
        <dbReference type="ARBA" id="ARBA00022989"/>
    </source>
</evidence>
<feature type="transmembrane region" description="Helical" evidence="5">
    <location>
        <begin position="70"/>
        <end position="90"/>
    </location>
</feature>
<comment type="caution">
    <text evidence="6">The sequence shown here is derived from an EMBL/GenBank/DDBJ whole genome shotgun (WGS) entry which is preliminary data.</text>
</comment>
<dbReference type="Pfam" id="PF04610">
    <property type="entry name" value="TrbL"/>
    <property type="match status" value="1"/>
</dbReference>
<gene>
    <name evidence="6" type="ORF">ALO47_01990</name>
</gene>
<reference evidence="6 7" key="1">
    <citation type="submission" date="2015-09" db="EMBL/GenBank/DDBJ databases">
        <title>Genome announcement of multiple Pseudomonas syringae strains.</title>
        <authorList>
            <person name="Thakur S."/>
            <person name="Wang P.W."/>
            <person name="Gong Y."/>
            <person name="Weir B.S."/>
            <person name="Guttman D.S."/>
        </authorList>
    </citation>
    <scope>NUCLEOTIDE SEQUENCE [LARGE SCALE GENOMIC DNA]</scope>
    <source>
        <strain evidence="6 7">ICMP3882</strain>
    </source>
</reference>
<evidence type="ECO:0000256" key="4">
    <source>
        <dbReference type="ARBA" id="ARBA00023136"/>
    </source>
</evidence>
<dbReference type="PATRIC" id="fig|55398.3.peg.2484"/>
<evidence type="ECO:0000313" key="6">
    <source>
        <dbReference type="EMBL" id="KPY49310.1"/>
    </source>
</evidence>
<protein>
    <submittedName>
        <fullName evidence="6">TraH/VirB6 protein</fullName>
    </submittedName>
</protein>
<evidence type="ECO:0000313" key="7">
    <source>
        <dbReference type="Proteomes" id="UP000050554"/>
    </source>
</evidence>
<comment type="subcellular location">
    <subcellularLocation>
        <location evidence="1">Membrane</location>
        <topology evidence="1">Multi-pass membrane protein</topology>
    </subcellularLocation>
</comment>
<evidence type="ECO:0000256" key="1">
    <source>
        <dbReference type="ARBA" id="ARBA00004141"/>
    </source>
</evidence>
<feature type="transmembrane region" description="Helical" evidence="5">
    <location>
        <begin position="212"/>
        <end position="233"/>
    </location>
</feature>
<sequence length="361" mass="38773">MTMESNFYEWVGGSIDVVLNEYVQLMAQSVIGDFSVLLALGGALFFMTMGLLSVGGFIEQPLPHLFKIAIKWAFIGGLALNVNTYLGWVVEAIRGLEVGLADAFSPNGKGATATSVYQVIDRAMTDGFKIASDLLARAGRRGVTEIGMMCYDLLMAGTMLVATFLITLPAGAMIITAKVLMSFLLGCGPIFIAMLLFGQMTGKWFDQWFAQVMNYIMQSAAITSVLTLGMKFFTTMLTDIQPTAGNGPATDMLEVLALSGIVLYMVYQASSLGSQLAGGLSSSAITLRQMAQAAINPAKAVYNAVNPMTTRRDLQSGMMTSARAANHWVAGNTAWNPAYRQHVMQNLGRNWGKARGGKVSS</sequence>
<proteinExistence type="predicted"/>